<feature type="domain" description="SIS" evidence="5">
    <location>
        <begin position="139"/>
        <end position="280"/>
    </location>
</feature>
<name>A0ABS1SM35_9MICO</name>
<dbReference type="PANTHER" id="PTHR30514">
    <property type="entry name" value="GLUCOKINASE"/>
    <property type="match status" value="1"/>
</dbReference>
<sequence>MTLVNTPPLGGTRALLQSLAPSLVPSERRVAEVCIEDPEFAAAASVAALARRAEVSPATVVRACQKLGFDGLPRLRDCLRRDLGAAAVQRTIGLDGTPEAPGGAGGAAAEHPVAHVFTRAMAGIQGALGALDIAAFDAAAGAIRHSGRLLIIGNGASLPSAQSVALHFLSSGKVCECPVDIVTQHIAAKLLGPGDVCLAVSDSGMNAFTLRSARLAAENGATVIAITSYAKSELAQIADYALVAGADFHAWNDSTVTGNIVQVLLLSALHAAAIAHAPGAERAQAATFDEVRSLIADTADRPEAIRRGDA</sequence>
<evidence type="ECO:0000256" key="1">
    <source>
        <dbReference type="ARBA" id="ARBA00023015"/>
    </source>
</evidence>
<feature type="domain" description="HTH rpiR-type" evidence="4">
    <location>
        <begin position="10"/>
        <end position="86"/>
    </location>
</feature>
<dbReference type="InterPro" id="IPR036388">
    <property type="entry name" value="WH-like_DNA-bd_sf"/>
</dbReference>
<dbReference type="SUPFAM" id="SSF46689">
    <property type="entry name" value="Homeodomain-like"/>
    <property type="match status" value="1"/>
</dbReference>
<dbReference type="SUPFAM" id="SSF53697">
    <property type="entry name" value="SIS domain"/>
    <property type="match status" value="1"/>
</dbReference>
<evidence type="ECO:0000256" key="3">
    <source>
        <dbReference type="ARBA" id="ARBA00023163"/>
    </source>
</evidence>
<dbReference type="Pfam" id="PF01418">
    <property type="entry name" value="HTH_6"/>
    <property type="match status" value="1"/>
</dbReference>
<reference evidence="6 7" key="1">
    <citation type="submission" date="2018-09" db="EMBL/GenBank/DDBJ databases">
        <title>Comparative genomics of Leucobacter spp.</title>
        <authorList>
            <person name="Reis A.C."/>
            <person name="Kolvenbach B.A."/>
            <person name="Corvini P.F.X."/>
            <person name="Nunes O.C."/>
        </authorList>
    </citation>
    <scope>NUCLEOTIDE SEQUENCE [LARGE SCALE GENOMIC DNA]</scope>
    <source>
        <strain evidence="6 7">TAN 31504</strain>
    </source>
</reference>
<keyword evidence="7" id="KW-1185">Reference proteome</keyword>
<dbReference type="PROSITE" id="PS51464">
    <property type="entry name" value="SIS"/>
    <property type="match status" value="1"/>
</dbReference>
<dbReference type="InterPro" id="IPR001347">
    <property type="entry name" value="SIS_dom"/>
</dbReference>
<keyword evidence="3" id="KW-0804">Transcription</keyword>
<comment type="caution">
    <text evidence="6">The sequence shown here is derived from an EMBL/GenBank/DDBJ whole genome shotgun (WGS) entry which is preliminary data.</text>
</comment>
<gene>
    <name evidence="6" type="ORF">D3230_13825</name>
</gene>
<dbReference type="InterPro" id="IPR000281">
    <property type="entry name" value="HTH_RpiR"/>
</dbReference>
<evidence type="ECO:0000259" key="5">
    <source>
        <dbReference type="PROSITE" id="PS51464"/>
    </source>
</evidence>
<dbReference type="Gene3D" id="3.40.50.10490">
    <property type="entry name" value="Glucose-6-phosphate isomerase like protein, domain 1"/>
    <property type="match status" value="1"/>
</dbReference>
<evidence type="ECO:0000256" key="2">
    <source>
        <dbReference type="ARBA" id="ARBA00023125"/>
    </source>
</evidence>
<keyword evidence="2" id="KW-0238">DNA-binding</keyword>
<evidence type="ECO:0000313" key="7">
    <source>
        <dbReference type="Proteomes" id="UP001645859"/>
    </source>
</evidence>
<evidence type="ECO:0000313" key="6">
    <source>
        <dbReference type="EMBL" id="MBL3680358.1"/>
    </source>
</evidence>
<dbReference type="RefSeq" id="WP_202345617.1">
    <property type="nucleotide sequence ID" value="NZ_BAAAPI010000012.1"/>
</dbReference>
<dbReference type="InterPro" id="IPR035472">
    <property type="entry name" value="RpiR-like_SIS"/>
</dbReference>
<dbReference type="Proteomes" id="UP001645859">
    <property type="component" value="Unassembled WGS sequence"/>
</dbReference>
<evidence type="ECO:0000259" key="4">
    <source>
        <dbReference type="PROSITE" id="PS51071"/>
    </source>
</evidence>
<dbReference type="EMBL" id="QYAC01000007">
    <property type="protein sequence ID" value="MBL3680358.1"/>
    <property type="molecule type" value="Genomic_DNA"/>
</dbReference>
<dbReference type="InterPro" id="IPR047640">
    <property type="entry name" value="RpiR-like"/>
</dbReference>
<protein>
    <submittedName>
        <fullName evidence="6">MurR/RpiR family transcriptional regulator</fullName>
    </submittedName>
</protein>
<dbReference type="PANTHER" id="PTHR30514:SF1">
    <property type="entry name" value="HTH-TYPE TRANSCRIPTIONAL REGULATOR HEXR-RELATED"/>
    <property type="match status" value="1"/>
</dbReference>
<dbReference type="InterPro" id="IPR009057">
    <property type="entry name" value="Homeodomain-like_sf"/>
</dbReference>
<dbReference type="InterPro" id="IPR046348">
    <property type="entry name" value="SIS_dom_sf"/>
</dbReference>
<proteinExistence type="predicted"/>
<keyword evidence="1" id="KW-0805">Transcription regulation</keyword>
<dbReference type="PROSITE" id="PS51071">
    <property type="entry name" value="HTH_RPIR"/>
    <property type="match status" value="1"/>
</dbReference>
<accession>A0ABS1SM35</accession>
<dbReference type="CDD" id="cd05013">
    <property type="entry name" value="SIS_RpiR"/>
    <property type="match status" value="1"/>
</dbReference>
<dbReference type="Pfam" id="PF01380">
    <property type="entry name" value="SIS"/>
    <property type="match status" value="1"/>
</dbReference>
<dbReference type="Gene3D" id="1.10.10.10">
    <property type="entry name" value="Winged helix-like DNA-binding domain superfamily/Winged helix DNA-binding domain"/>
    <property type="match status" value="1"/>
</dbReference>
<organism evidence="6 7">
    <name type="scientific">Leucobacter chromiireducens subsp. solipictus</name>
    <dbReference type="NCBI Taxonomy" id="398235"/>
    <lineage>
        <taxon>Bacteria</taxon>
        <taxon>Bacillati</taxon>
        <taxon>Actinomycetota</taxon>
        <taxon>Actinomycetes</taxon>
        <taxon>Micrococcales</taxon>
        <taxon>Microbacteriaceae</taxon>
        <taxon>Leucobacter</taxon>
    </lineage>
</organism>